<evidence type="ECO:0000313" key="3">
    <source>
        <dbReference type="Proteomes" id="UP000035088"/>
    </source>
</evidence>
<keyword evidence="3" id="KW-1185">Reference proteome</keyword>
<dbReference type="EMBL" id="BAEE01000048">
    <property type="protein sequence ID" value="GAB09801.1"/>
    <property type="molecule type" value="Genomic_DNA"/>
</dbReference>
<dbReference type="STRING" id="1073574.GOARA_048_00030"/>
<dbReference type="RefSeq" id="WP_007321876.1">
    <property type="nucleotide sequence ID" value="NZ_BAEE01000048.1"/>
</dbReference>
<proteinExistence type="predicted"/>
<dbReference type="OrthoDB" id="4553374at2"/>
<accession>G7H1S6</accession>
<dbReference type="AlphaFoldDB" id="G7H1S6"/>
<feature type="signal peptide" evidence="1">
    <location>
        <begin position="1"/>
        <end position="25"/>
    </location>
</feature>
<evidence type="ECO:0000313" key="2">
    <source>
        <dbReference type="EMBL" id="GAB09801.1"/>
    </source>
</evidence>
<gene>
    <name evidence="2" type="ORF">GOARA_048_00030</name>
</gene>
<protein>
    <submittedName>
        <fullName evidence="2">Uncharacterized protein</fullName>
    </submittedName>
</protein>
<keyword evidence="1" id="KW-0732">Signal</keyword>
<sequence>MKISSKRAITISAVVTAAAAGTICAAPESAARLANGGYRISTTQFGVVYNSYARVDGNRFIHLGAFGTRYLTVHHTRSGGYVDDLGGRFIYDRRPGGVYSGPVFLGPFVVGHSTMRPAR</sequence>
<reference evidence="2 3" key="1">
    <citation type="submission" date="2011-11" db="EMBL/GenBank/DDBJ databases">
        <title>Whole genome shotgun sequence of Gordonia araii NBRC 100433.</title>
        <authorList>
            <person name="Yoshida Y."/>
            <person name="Hosoyama A."/>
            <person name="Tsuchikane K."/>
            <person name="Katsumata H."/>
            <person name="Yamazaki S."/>
            <person name="Fujita N."/>
        </authorList>
    </citation>
    <scope>NUCLEOTIDE SEQUENCE [LARGE SCALE GENOMIC DNA]</scope>
    <source>
        <strain evidence="2 3">NBRC 100433</strain>
    </source>
</reference>
<name>G7H1S6_9ACTN</name>
<dbReference type="Proteomes" id="UP000035088">
    <property type="component" value="Unassembled WGS sequence"/>
</dbReference>
<evidence type="ECO:0000256" key="1">
    <source>
        <dbReference type="SAM" id="SignalP"/>
    </source>
</evidence>
<comment type="caution">
    <text evidence="2">The sequence shown here is derived from an EMBL/GenBank/DDBJ whole genome shotgun (WGS) entry which is preliminary data.</text>
</comment>
<feature type="chain" id="PRO_5003495330" evidence="1">
    <location>
        <begin position="26"/>
        <end position="119"/>
    </location>
</feature>
<organism evidence="2 3">
    <name type="scientific">Gordonia araii NBRC 100433</name>
    <dbReference type="NCBI Taxonomy" id="1073574"/>
    <lineage>
        <taxon>Bacteria</taxon>
        <taxon>Bacillati</taxon>
        <taxon>Actinomycetota</taxon>
        <taxon>Actinomycetes</taxon>
        <taxon>Mycobacteriales</taxon>
        <taxon>Gordoniaceae</taxon>
        <taxon>Gordonia</taxon>
    </lineage>
</organism>